<dbReference type="Proteomes" id="UP000054359">
    <property type="component" value="Unassembled WGS sequence"/>
</dbReference>
<feature type="non-terminal residue" evidence="2">
    <location>
        <position position="84"/>
    </location>
</feature>
<evidence type="ECO:0000313" key="3">
    <source>
        <dbReference type="Proteomes" id="UP000054359"/>
    </source>
</evidence>
<proteinExistence type="predicted"/>
<dbReference type="OrthoDB" id="10442084at2759"/>
<name>A0A087UE23_STEMI</name>
<feature type="region of interest" description="Disordered" evidence="1">
    <location>
        <begin position="1"/>
        <end position="22"/>
    </location>
</feature>
<protein>
    <submittedName>
        <fullName evidence="2">Uncharacterized protein</fullName>
    </submittedName>
</protein>
<feature type="region of interest" description="Disordered" evidence="1">
    <location>
        <begin position="64"/>
        <end position="84"/>
    </location>
</feature>
<gene>
    <name evidence="2" type="ORF">X975_02138</name>
</gene>
<organism evidence="2 3">
    <name type="scientific">Stegodyphus mimosarum</name>
    <name type="common">African social velvet spider</name>
    <dbReference type="NCBI Taxonomy" id="407821"/>
    <lineage>
        <taxon>Eukaryota</taxon>
        <taxon>Metazoa</taxon>
        <taxon>Ecdysozoa</taxon>
        <taxon>Arthropoda</taxon>
        <taxon>Chelicerata</taxon>
        <taxon>Arachnida</taxon>
        <taxon>Araneae</taxon>
        <taxon>Araneomorphae</taxon>
        <taxon>Entelegynae</taxon>
        <taxon>Eresoidea</taxon>
        <taxon>Eresidae</taxon>
        <taxon>Stegodyphus</taxon>
    </lineage>
</organism>
<sequence length="84" mass="9756">MSKDNEPPPMNNDSKYFASNDYNHPDYKYGLRERGLYLDPTVRRVDLNTVPMNGTEFILRSKMEEEAMGRNNSAEHKDVNDDEA</sequence>
<accession>A0A087UE23</accession>
<evidence type="ECO:0000256" key="1">
    <source>
        <dbReference type="SAM" id="MobiDB-lite"/>
    </source>
</evidence>
<keyword evidence="3" id="KW-1185">Reference proteome</keyword>
<reference evidence="2 3" key="1">
    <citation type="submission" date="2013-11" db="EMBL/GenBank/DDBJ databases">
        <title>Genome sequencing of Stegodyphus mimosarum.</title>
        <authorList>
            <person name="Bechsgaard J."/>
        </authorList>
    </citation>
    <scope>NUCLEOTIDE SEQUENCE [LARGE SCALE GENOMIC DNA]</scope>
</reference>
<evidence type="ECO:0000313" key="2">
    <source>
        <dbReference type="EMBL" id="KFM75612.1"/>
    </source>
</evidence>
<dbReference type="EMBL" id="KK119398">
    <property type="protein sequence ID" value="KFM75612.1"/>
    <property type="molecule type" value="Genomic_DNA"/>
</dbReference>
<dbReference type="AlphaFoldDB" id="A0A087UE23"/>